<dbReference type="RefSeq" id="WP_083617963.1">
    <property type="nucleotide sequence ID" value="NZ_LR734835.1"/>
</dbReference>
<name>A0A7Z9BKP6_9CYAN</name>
<gene>
    <name evidence="1" type="ORF">PL8927_170073</name>
</gene>
<dbReference type="OrthoDB" id="428307at2"/>
<keyword evidence="2" id="KW-1185">Reference proteome</keyword>
<dbReference type="AlphaFoldDB" id="A0A7Z9BKP6"/>
<sequence length="101" mass="11719">METESLKAQLTENLDEAEWGWLIPHIEREVVIIVEQQLDLLEVGEAIAEDNAVSVQHWISEQLIHKPLPEEISQWNDQPEKRFKALIVQPFVLVQELRVDG</sequence>
<reference evidence="1" key="1">
    <citation type="submission" date="2019-10" db="EMBL/GenBank/DDBJ databases">
        <authorList>
            <consortium name="Genoscope - CEA"/>
            <person name="William W."/>
        </authorList>
    </citation>
    <scope>NUCLEOTIDE SEQUENCE [LARGE SCALE GENOMIC DNA]</scope>
    <source>
        <strain evidence="1">BBR_PRJEB10992</strain>
    </source>
</reference>
<proteinExistence type="predicted"/>
<organism evidence="1 2">
    <name type="scientific">Planktothrix serta PCC 8927</name>
    <dbReference type="NCBI Taxonomy" id="671068"/>
    <lineage>
        <taxon>Bacteria</taxon>
        <taxon>Bacillati</taxon>
        <taxon>Cyanobacteriota</taxon>
        <taxon>Cyanophyceae</taxon>
        <taxon>Oscillatoriophycideae</taxon>
        <taxon>Oscillatoriales</taxon>
        <taxon>Microcoleaceae</taxon>
        <taxon>Planktothrix</taxon>
    </lineage>
</organism>
<dbReference type="EMBL" id="CZCU02000079">
    <property type="protein sequence ID" value="VXD12468.1"/>
    <property type="molecule type" value="Genomic_DNA"/>
</dbReference>
<dbReference type="InterPro" id="IPR018741">
    <property type="entry name" value="DUF2288"/>
</dbReference>
<evidence type="ECO:0008006" key="3">
    <source>
        <dbReference type="Google" id="ProtNLM"/>
    </source>
</evidence>
<protein>
    <recommendedName>
        <fullName evidence="3">DUF2288 domain-containing protein</fullName>
    </recommendedName>
</protein>
<evidence type="ECO:0000313" key="1">
    <source>
        <dbReference type="EMBL" id="VXD12468.1"/>
    </source>
</evidence>
<dbReference type="Proteomes" id="UP000184550">
    <property type="component" value="Unassembled WGS sequence"/>
</dbReference>
<accession>A0A7Z9BKP6</accession>
<evidence type="ECO:0000313" key="2">
    <source>
        <dbReference type="Proteomes" id="UP000184550"/>
    </source>
</evidence>
<comment type="caution">
    <text evidence="1">The sequence shown here is derived from an EMBL/GenBank/DDBJ whole genome shotgun (WGS) entry which is preliminary data.</text>
</comment>
<dbReference type="Pfam" id="PF10052">
    <property type="entry name" value="DUF2288"/>
    <property type="match status" value="1"/>
</dbReference>